<reference evidence="1" key="1">
    <citation type="submission" date="2020-05" db="EMBL/GenBank/DDBJ databases">
        <title>WGS assembly of Panicum virgatum.</title>
        <authorList>
            <person name="Lovell J.T."/>
            <person name="Jenkins J."/>
            <person name="Shu S."/>
            <person name="Juenger T.E."/>
            <person name="Schmutz J."/>
        </authorList>
    </citation>
    <scope>NUCLEOTIDE SEQUENCE</scope>
    <source>
        <strain evidence="1">AP13</strain>
    </source>
</reference>
<gene>
    <name evidence="1" type="ORF">PVAP13_5NG274440</name>
</gene>
<sequence>MERFFKRKVPETDSANIASNLCLDDINWEEEIKYDPGLRKQIDDYHPNLREMVRRKYLEKGPCQPRTYSFPVTNIGGGPRKFIPDWFDEFGSWLEYRKKDGGYEAFVKNGWNGFHRKQRLREHVGDVGGSHYLAMKKCDDLLQ</sequence>
<proteinExistence type="predicted"/>
<dbReference type="Proteomes" id="UP000823388">
    <property type="component" value="Chromosome 5N"/>
</dbReference>
<organism evidence="1 2">
    <name type="scientific">Panicum virgatum</name>
    <name type="common">Blackwell switchgrass</name>
    <dbReference type="NCBI Taxonomy" id="38727"/>
    <lineage>
        <taxon>Eukaryota</taxon>
        <taxon>Viridiplantae</taxon>
        <taxon>Streptophyta</taxon>
        <taxon>Embryophyta</taxon>
        <taxon>Tracheophyta</taxon>
        <taxon>Spermatophyta</taxon>
        <taxon>Magnoliopsida</taxon>
        <taxon>Liliopsida</taxon>
        <taxon>Poales</taxon>
        <taxon>Poaceae</taxon>
        <taxon>PACMAD clade</taxon>
        <taxon>Panicoideae</taxon>
        <taxon>Panicodae</taxon>
        <taxon>Paniceae</taxon>
        <taxon>Panicinae</taxon>
        <taxon>Panicum</taxon>
        <taxon>Panicum sect. Hiantes</taxon>
    </lineage>
</organism>
<comment type="caution">
    <text evidence="1">The sequence shown here is derived from an EMBL/GenBank/DDBJ whole genome shotgun (WGS) entry which is preliminary data.</text>
</comment>
<accession>A0A8T0RXV7</accession>
<name>A0A8T0RXV7_PANVG</name>
<dbReference type="EMBL" id="CM029046">
    <property type="protein sequence ID" value="KAG2590334.1"/>
    <property type="molecule type" value="Genomic_DNA"/>
</dbReference>
<keyword evidence="2" id="KW-1185">Reference proteome</keyword>
<evidence type="ECO:0000313" key="2">
    <source>
        <dbReference type="Proteomes" id="UP000823388"/>
    </source>
</evidence>
<feature type="non-terminal residue" evidence="1">
    <location>
        <position position="143"/>
    </location>
</feature>
<evidence type="ECO:0000313" key="1">
    <source>
        <dbReference type="EMBL" id="KAG2590334.1"/>
    </source>
</evidence>
<dbReference type="AlphaFoldDB" id="A0A8T0RXV7"/>
<protein>
    <submittedName>
        <fullName evidence="1">Uncharacterized protein</fullName>
    </submittedName>
</protein>